<protein>
    <submittedName>
        <fullName evidence="3">Uncharacterized protein</fullName>
    </submittedName>
</protein>
<sequence>MPAFLHDPRLPAPASERRYVRAVASLAGAALALSAPAASAAPPAAEDVAYRDLQRRTGLDLSRAWTSYHRGGETRPFADHVERWFRARRDIGRSFVVAGGALVVVGGFFIAFGASGTEGARSSEINWTVGAATMAAAGVLLVTGGALWGVYFRRLERLEAATMVRGGRLRLRAAAPLVLPQGGGLSVRVAF</sequence>
<dbReference type="Proteomes" id="UP001217838">
    <property type="component" value="Unassembled WGS sequence"/>
</dbReference>
<evidence type="ECO:0000256" key="2">
    <source>
        <dbReference type="SAM" id="SignalP"/>
    </source>
</evidence>
<feature type="transmembrane region" description="Helical" evidence="1">
    <location>
        <begin position="95"/>
        <end position="115"/>
    </location>
</feature>
<evidence type="ECO:0000313" key="3">
    <source>
        <dbReference type="EMBL" id="MDC0673986.1"/>
    </source>
</evidence>
<evidence type="ECO:0000313" key="4">
    <source>
        <dbReference type="Proteomes" id="UP001217838"/>
    </source>
</evidence>
<keyword evidence="4" id="KW-1185">Reference proteome</keyword>
<feature type="transmembrane region" description="Helical" evidence="1">
    <location>
        <begin position="127"/>
        <end position="151"/>
    </location>
</feature>
<gene>
    <name evidence="3" type="ORF">POL58_39940</name>
</gene>
<proteinExistence type="predicted"/>
<comment type="caution">
    <text evidence="3">The sequence shown here is derived from an EMBL/GenBank/DDBJ whole genome shotgun (WGS) entry which is preliminary data.</text>
</comment>
<keyword evidence="1" id="KW-0812">Transmembrane</keyword>
<dbReference type="RefSeq" id="WP_272007786.1">
    <property type="nucleotide sequence ID" value="NZ_JAQNDN010000023.1"/>
</dbReference>
<name>A0ABT5BM11_9BACT</name>
<keyword evidence="1" id="KW-0472">Membrane</keyword>
<reference evidence="3 4" key="1">
    <citation type="submission" date="2022-11" db="EMBL/GenBank/DDBJ databases">
        <title>Minimal conservation of predation-associated metabolite biosynthetic gene clusters underscores biosynthetic potential of Myxococcota including descriptions for ten novel species: Archangium lansinium sp. nov., Myxococcus landrumus sp. nov., Nannocystis bai.</title>
        <authorList>
            <person name="Ahearne A."/>
            <person name="Stevens C."/>
            <person name="Dowd S."/>
        </authorList>
    </citation>
    <scope>NUCLEOTIDE SEQUENCE [LARGE SCALE GENOMIC DNA]</scope>
    <source>
        <strain evidence="3 4">NCELM</strain>
    </source>
</reference>
<organism evidence="3 4">
    <name type="scientific">Nannocystis radixulma</name>
    <dbReference type="NCBI Taxonomy" id="2995305"/>
    <lineage>
        <taxon>Bacteria</taxon>
        <taxon>Pseudomonadati</taxon>
        <taxon>Myxococcota</taxon>
        <taxon>Polyangia</taxon>
        <taxon>Nannocystales</taxon>
        <taxon>Nannocystaceae</taxon>
        <taxon>Nannocystis</taxon>
    </lineage>
</organism>
<keyword evidence="1" id="KW-1133">Transmembrane helix</keyword>
<evidence type="ECO:0000256" key="1">
    <source>
        <dbReference type="SAM" id="Phobius"/>
    </source>
</evidence>
<feature type="chain" id="PRO_5046429671" evidence="2">
    <location>
        <begin position="41"/>
        <end position="191"/>
    </location>
</feature>
<keyword evidence="2" id="KW-0732">Signal</keyword>
<accession>A0ABT5BM11</accession>
<feature type="signal peptide" evidence="2">
    <location>
        <begin position="1"/>
        <end position="40"/>
    </location>
</feature>
<dbReference type="EMBL" id="JAQNDN010000023">
    <property type="protein sequence ID" value="MDC0673986.1"/>
    <property type="molecule type" value="Genomic_DNA"/>
</dbReference>